<feature type="domain" description="Integrase core" evidence="1">
    <location>
        <begin position="94"/>
        <end position="155"/>
    </location>
</feature>
<proteinExistence type="predicted"/>
<dbReference type="PANTHER" id="PTHR46177:SF1">
    <property type="entry name" value="INTEGRASE CATALYTIC DOMAIN-CONTAINING PROTEIN"/>
    <property type="match status" value="1"/>
</dbReference>
<dbReference type="STRING" id="50429.A0A2B4SCY9"/>
<gene>
    <name evidence="2" type="ORF">AWC38_SpisGene8334</name>
</gene>
<evidence type="ECO:0000313" key="2">
    <source>
        <dbReference type="EMBL" id="PFX26959.1"/>
    </source>
</evidence>
<feature type="domain" description="Integrase core" evidence="1">
    <location>
        <begin position="239"/>
        <end position="412"/>
    </location>
</feature>
<name>A0A2B4SCY9_STYPI</name>
<accession>A0A2B4SCY9</accession>
<dbReference type="EMBL" id="LSMT01000114">
    <property type="protein sequence ID" value="PFX26959.1"/>
    <property type="molecule type" value="Genomic_DNA"/>
</dbReference>
<dbReference type="OrthoDB" id="5954938at2759"/>
<sequence length="456" mass="53324">MSYSTLLRRLKQYGLKRRGMVDEETFNDKFLKVQRRLTELISGSCSSFGYRSIWHILELEGLRVPRVIVQDLLKEMDPEGTELRRKHCLKRRMYQNPGPNYAWHIDCHDKLKAWGLPIHGAIDGFSRKILWLEVTRSNNSPHKIAAYYARTVSKVGGCPVERRGMVDEETFNDKFLKVQRRLTELISGSCSSFGYRSIWHILELEGLRVPRVIVQDLLKEMDPEGTELRRKHCLKRRMYQNPGPNYAWHIDCHDKRKAWGLPIHGAIDGFSRKILWLEVTRSNNSPHKIAAYYARTVSKVGGCLVELITDLGTENCVAATLQSFFRDNPEAHRYVASPRNQRIEGWWSHYSKSHSAWWRNFFGVLEFQGFLDTSSHISMECLWYCFNKVLQTELNFVKEHWNTHRIRKSRNNKVAGRPDSLYFLPEIHGAKDCLFEVPAAEVEFGSQHILEDFPRR</sequence>
<dbReference type="Proteomes" id="UP000225706">
    <property type="component" value="Unassembled WGS sequence"/>
</dbReference>
<keyword evidence="3" id="KW-1185">Reference proteome</keyword>
<comment type="caution">
    <text evidence="2">The sequence shown here is derived from an EMBL/GenBank/DDBJ whole genome shotgun (WGS) entry which is preliminary data.</text>
</comment>
<organism evidence="2 3">
    <name type="scientific">Stylophora pistillata</name>
    <name type="common">Smooth cauliflower coral</name>
    <dbReference type="NCBI Taxonomy" id="50429"/>
    <lineage>
        <taxon>Eukaryota</taxon>
        <taxon>Metazoa</taxon>
        <taxon>Cnidaria</taxon>
        <taxon>Anthozoa</taxon>
        <taxon>Hexacorallia</taxon>
        <taxon>Scleractinia</taxon>
        <taxon>Astrocoeniina</taxon>
        <taxon>Pocilloporidae</taxon>
        <taxon>Stylophora</taxon>
    </lineage>
</organism>
<evidence type="ECO:0000259" key="1">
    <source>
        <dbReference type="Pfam" id="PF24764"/>
    </source>
</evidence>
<evidence type="ECO:0000313" key="3">
    <source>
        <dbReference type="Proteomes" id="UP000225706"/>
    </source>
</evidence>
<dbReference type="PANTHER" id="PTHR46177">
    <property type="entry name" value="INTEGRASE CATALYTIC DOMAIN-CONTAINING PROTEIN"/>
    <property type="match status" value="1"/>
</dbReference>
<protein>
    <recommendedName>
        <fullName evidence="1">Integrase core domain-containing protein</fullName>
    </recommendedName>
</protein>
<reference evidence="3" key="1">
    <citation type="journal article" date="2017" name="bioRxiv">
        <title>Comparative analysis of the genomes of Stylophora pistillata and Acropora digitifera provides evidence for extensive differences between species of corals.</title>
        <authorList>
            <person name="Voolstra C.R."/>
            <person name="Li Y."/>
            <person name="Liew Y.J."/>
            <person name="Baumgarten S."/>
            <person name="Zoccola D."/>
            <person name="Flot J.-F."/>
            <person name="Tambutte S."/>
            <person name="Allemand D."/>
            <person name="Aranda M."/>
        </authorList>
    </citation>
    <scope>NUCLEOTIDE SEQUENCE [LARGE SCALE GENOMIC DNA]</scope>
</reference>
<dbReference type="InterPro" id="IPR058913">
    <property type="entry name" value="Integrase_dom_put"/>
</dbReference>
<dbReference type="Pfam" id="PF24764">
    <property type="entry name" value="rva_4"/>
    <property type="match status" value="2"/>
</dbReference>
<dbReference type="AlphaFoldDB" id="A0A2B4SCY9"/>